<dbReference type="RefSeq" id="XP_067064965.1">
    <property type="nucleotide sequence ID" value="XM_067209505.1"/>
</dbReference>
<dbReference type="EMBL" id="JAFHLR010000012">
    <property type="protein sequence ID" value="KAG5484853.1"/>
    <property type="molecule type" value="Genomic_DNA"/>
</dbReference>
<feature type="region of interest" description="Disordered" evidence="2">
    <location>
        <begin position="294"/>
        <end position="319"/>
    </location>
</feature>
<evidence type="ECO:0000256" key="3">
    <source>
        <dbReference type="SAM" id="Phobius"/>
    </source>
</evidence>
<dbReference type="SMR" id="A0A836L0T6"/>
<keyword evidence="3" id="KW-0472">Membrane</keyword>
<gene>
    <name evidence="4" type="ORF">LSCM4_07625</name>
</gene>
<dbReference type="Proteomes" id="UP000674143">
    <property type="component" value="Unassembled WGS sequence"/>
</dbReference>
<feature type="region of interest" description="Disordered" evidence="2">
    <location>
        <begin position="156"/>
        <end position="187"/>
    </location>
</feature>
<feature type="coiled-coil region" evidence="1">
    <location>
        <begin position="577"/>
        <end position="604"/>
    </location>
</feature>
<evidence type="ECO:0000313" key="5">
    <source>
        <dbReference type="Proteomes" id="UP000674143"/>
    </source>
</evidence>
<proteinExistence type="predicted"/>
<keyword evidence="3" id="KW-0812">Transmembrane</keyword>
<reference evidence="5" key="2">
    <citation type="journal article" date="2021" name="Sci. Data">
        <title>Chromosome-scale genome sequencing, assembly and annotation of six genomes from subfamily Leishmaniinae.</title>
        <authorList>
            <person name="Almutairi H."/>
            <person name="Urbaniak M.D."/>
            <person name="Bates M.D."/>
            <person name="Jariyapan N."/>
            <person name="Kwakye-Nuako G."/>
            <person name="Thomaz Soccol V."/>
            <person name="Al-Salem W.S."/>
            <person name="Dillon R.J."/>
            <person name="Bates P.A."/>
            <person name="Gatherer D."/>
        </authorList>
    </citation>
    <scope>NUCLEOTIDE SEQUENCE [LARGE SCALE GENOMIC DNA]</scope>
</reference>
<comment type="caution">
    <text evidence="4">The sequence shown here is derived from an EMBL/GenBank/DDBJ whole genome shotgun (WGS) entry which is preliminary data.</text>
</comment>
<accession>A0A836L0T6</accession>
<evidence type="ECO:0000256" key="2">
    <source>
        <dbReference type="SAM" id="MobiDB-lite"/>
    </source>
</evidence>
<keyword evidence="3" id="KW-1133">Transmembrane helix</keyword>
<evidence type="ECO:0000313" key="4">
    <source>
        <dbReference type="EMBL" id="KAG5484853.1"/>
    </source>
</evidence>
<dbReference type="AlphaFoldDB" id="A0A836L0T6"/>
<reference evidence="5" key="1">
    <citation type="journal article" date="2021" name="Microbiol. Resour. Announc.">
        <title>LGAAP: Leishmaniinae Genome Assembly and Annotation Pipeline.</title>
        <authorList>
            <person name="Almutairi H."/>
            <person name="Urbaniak M.D."/>
            <person name="Bates M.D."/>
            <person name="Jariyapan N."/>
            <person name="Kwakye-Nuako G."/>
            <person name="Thomaz-Soccol V."/>
            <person name="Al-Salem W.S."/>
            <person name="Dillon R.J."/>
            <person name="Bates P.A."/>
            <person name="Gatherer D."/>
        </authorList>
    </citation>
    <scope>NUCLEOTIDE SEQUENCE [LARGE SCALE GENOMIC DNA]</scope>
</reference>
<feature type="transmembrane region" description="Helical" evidence="3">
    <location>
        <begin position="552"/>
        <end position="574"/>
    </location>
</feature>
<sequence length="652" mass="70042">MPTTRGMFVLLSAHTPTHAQASCSWHAPSLSLFTSLMVYVRLITPALAELLDAAVGEPEVDRMRRDFIEERLRALVHTQSPSILEGALWIHLVSQQQLLSRTAHDFQAPVSSSSFGCPLPPPLQLPEFVTCMSDAVRWYCGELSISAARPAADECQAASQPPLSPQKRQQQQPKSNTDLRIEQQPLSSLAEQPGARMDELIRQLQQSVSSPAPSQSASLLKQASGPLATVQLALGAFAQPNRASALRQPRSIALLVRNLVSLWSLVYLCKQLKRHQLRKASLLIGTATAAVEARDRKRGHGEDLRHLSGTLHEGRSPNTDHTDVEPIAVCFHDYDLLLPWALVQRVLSLSAASMAAVAAQCRAMEEAYAGTSPFSSGGVAATDPAFTLIINPAVTAMGDNPDRLGKNARIDAIDKASSKYYYALLATRAHGQASGYSRSAPSGASAASAAAHQEALRSSLSAVDIGEYGVLDPSRMRAPPSLPDAAESLFRGGGGGLSAAVSTSSETVAKSYALFLRDASIGFDIQVMALTGAGVGYYLGYLRGLSSEWCTLYAVIGLVTMMLVDAVLLMIRVGRQDEAVLRARKRIRREREKLEKEGEKLVQSMQAAAHLSVVDGAQSSSSPTSTVTLRKLHADTAAASRVETDSHTKKNQ</sequence>
<evidence type="ECO:0000256" key="1">
    <source>
        <dbReference type="SAM" id="Coils"/>
    </source>
</evidence>
<organism evidence="4 5">
    <name type="scientific">Leishmania orientalis</name>
    <dbReference type="NCBI Taxonomy" id="2249476"/>
    <lineage>
        <taxon>Eukaryota</taxon>
        <taxon>Discoba</taxon>
        <taxon>Euglenozoa</taxon>
        <taxon>Kinetoplastea</taxon>
        <taxon>Metakinetoplastina</taxon>
        <taxon>Trypanosomatida</taxon>
        <taxon>Trypanosomatidae</taxon>
        <taxon>Leishmaniinae</taxon>
        <taxon>Leishmania</taxon>
    </lineage>
</organism>
<keyword evidence="5" id="KW-1185">Reference proteome</keyword>
<name>A0A836L0T6_9TRYP</name>
<feature type="compositionally biased region" description="Low complexity" evidence="2">
    <location>
        <begin position="159"/>
        <end position="175"/>
    </location>
</feature>
<protein>
    <submittedName>
        <fullName evidence="4">Uncharacterized protein</fullName>
    </submittedName>
</protein>
<dbReference type="KEGG" id="loi:92363439"/>
<keyword evidence="1" id="KW-0175">Coiled coil</keyword>
<feature type="transmembrane region" description="Helical" evidence="3">
    <location>
        <begin position="521"/>
        <end position="540"/>
    </location>
</feature>
<dbReference type="GeneID" id="92363439"/>